<keyword evidence="3 8" id="KW-0812">Transmembrane</keyword>
<comment type="subcellular location">
    <subcellularLocation>
        <location evidence="1">Cell membrane</location>
        <topology evidence="1">Multi-pass membrane protein</topology>
    </subcellularLocation>
</comment>
<evidence type="ECO:0000256" key="9">
    <source>
        <dbReference type="SAM" id="MobiDB-lite"/>
    </source>
</evidence>
<dbReference type="PANTHER" id="PTHR43099">
    <property type="entry name" value="UPF0053 PROTEIN YRKA"/>
    <property type="match status" value="1"/>
</dbReference>
<gene>
    <name evidence="13" type="ORF">FHX78_113159</name>
</gene>
<dbReference type="EMBL" id="VIWV01000001">
    <property type="protein sequence ID" value="TWF86195.1"/>
    <property type="molecule type" value="Genomic_DNA"/>
</dbReference>
<feature type="domain" description="CBS" evidence="11">
    <location>
        <begin position="283"/>
        <end position="339"/>
    </location>
</feature>
<proteinExistence type="predicted"/>
<keyword evidence="4" id="KW-0677">Repeat</keyword>
<dbReference type="Pfam" id="PF00571">
    <property type="entry name" value="CBS"/>
    <property type="match status" value="2"/>
</dbReference>
<protein>
    <submittedName>
        <fullName evidence="13">CBS domain containing-hemolysin-like protein</fullName>
    </submittedName>
</protein>
<evidence type="ECO:0000256" key="10">
    <source>
        <dbReference type="SAM" id="Phobius"/>
    </source>
</evidence>
<dbReference type="CDD" id="cd04590">
    <property type="entry name" value="CBS_pair_CorC_HlyC_assoc"/>
    <property type="match status" value="1"/>
</dbReference>
<evidence type="ECO:0000256" key="4">
    <source>
        <dbReference type="ARBA" id="ARBA00022737"/>
    </source>
</evidence>
<dbReference type="AlphaFoldDB" id="A0A561TGE7"/>
<dbReference type="PANTHER" id="PTHR43099:SF5">
    <property type="entry name" value="HLYC_CORC FAMILY TRANSPORTER"/>
    <property type="match status" value="1"/>
</dbReference>
<evidence type="ECO:0000256" key="5">
    <source>
        <dbReference type="ARBA" id="ARBA00022989"/>
    </source>
</evidence>
<accession>A0A561TGE7</accession>
<dbReference type="InterPro" id="IPR051676">
    <property type="entry name" value="UPF0053_domain"/>
</dbReference>
<reference evidence="13 14" key="1">
    <citation type="submission" date="2019-06" db="EMBL/GenBank/DDBJ databases">
        <title>Sequencing the genomes of 1000 actinobacteria strains.</title>
        <authorList>
            <person name="Klenk H.-P."/>
        </authorList>
    </citation>
    <scope>NUCLEOTIDE SEQUENCE [LARGE SCALE GENOMIC DNA]</scope>
    <source>
        <strain evidence="13 14">DSM 41695</strain>
    </source>
</reference>
<keyword evidence="7" id="KW-0129">CBS domain</keyword>
<feature type="transmembrane region" description="Helical" evidence="10">
    <location>
        <begin position="58"/>
        <end position="78"/>
    </location>
</feature>
<dbReference type="InterPro" id="IPR002550">
    <property type="entry name" value="CNNM"/>
</dbReference>
<keyword evidence="2" id="KW-1003">Cell membrane</keyword>
<evidence type="ECO:0000256" key="2">
    <source>
        <dbReference type="ARBA" id="ARBA00022475"/>
    </source>
</evidence>
<dbReference type="PROSITE" id="PS51371">
    <property type="entry name" value="CBS"/>
    <property type="match status" value="1"/>
</dbReference>
<dbReference type="Proteomes" id="UP000316603">
    <property type="component" value="Unassembled WGS sequence"/>
</dbReference>
<dbReference type="GO" id="GO:0005886">
    <property type="term" value="C:plasma membrane"/>
    <property type="evidence" value="ECO:0007669"/>
    <property type="project" value="UniProtKB-SubCell"/>
</dbReference>
<evidence type="ECO:0000256" key="8">
    <source>
        <dbReference type="PROSITE-ProRule" id="PRU01193"/>
    </source>
</evidence>
<dbReference type="Gene3D" id="3.10.580.10">
    <property type="entry name" value="CBS-domain"/>
    <property type="match status" value="1"/>
</dbReference>
<evidence type="ECO:0000256" key="7">
    <source>
        <dbReference type="PROSITE-ProRule" id="PRU00703"/>
    </source>
</evidence>
<sequence length="355" mass="37990">MSFPLALFVTVLLLIGSGFFVAAEFALVAAKRHRMEKAAAEGRRGAGAALAGMRELSLMLAGAQLGITVCTLGLGSVSKPAISHELDPLLHRLGLPSAVSYGIAFAVAMIVVVFLHMVVGEMAPKSWAIAHPERSAMLLSPPFRGLVKLVRPLILVLNKVSNGLVRLCRVTPRDELASVHNREQLTHLVEESERLGLISKDDSELITNSLTEPQTPVGDLQIPEADITSVPAGAGLDTVLATAAEHDRSRLLVRDGARVVGSLHARDVLIARGRGRTATARDLARPVPELAARDTVSHAIEQLRQRRSTLAVVRDDNGRLTGMVTLDDLLARLLHPQEPGTPPAHPRPTSTPTQT</sequence>
<evidence type="ECO:0000256" key="3">
    <source>
        <dbReference type="ARBA" id="ARBA00022692"/>
    </source>
</evidence>
<comment type="caution">
    <text evidence="13">The sequence shown here is derived from an EMBL/GenBank/DDBJ whole genome shotgun (WGS) entry which is preliminary data.</text>
</comment>
<dbReference type="PROSITE" id="PS51846">
    <property type="entry name" value="CNNM"/>
    <property type="match status" value="1"/>
</dbReference>
<keyword evidence="14" id="KW-1185">Reference proteome</keyword>
<dbReference type="InterPro" id="IPR046342">
    <property type="entry name" value="CBS_dom_sf"/>
</dbReference>
<dbReference type="InterPro" id="IPR000644">
    <property type="entry name" value="CBS_dom"/>
</dbReference>
<dbReference type="OrthoDB" id="110231at2"/>
<keyword evidence="5 8" id="KW-1133">Transmembrane helix</keyword>
<feature type="transmembrane region" description="Helical" evidence="10">
    <location>
        <begin position="98"/>
        <end position="119"/>
    </location>
</feature>
<dbReference type="SUPFAM" id="SSF54631">
    <property type="entry name" value="CBS-domain pair"/>
    <property type="match status" value="1"/>
</dbReference>
<dbReference type="Pfam" id="PF01595">
    <property type="entry name" value="CNNM"/>
    <property type="match status" value="1"/>
</dbReference>
<keyword evidence="6 8" id="KW-0472">Membrane</keyword>
<dbReference type="SMART" id="SM00116">
    <property type="entry name" value="CBS"/>
    <property type="match status" value="2"/>
</dbReference>
<feature type="region of interest" description="Disordered" evidence="9">
    <location>
        <begin position="335"/>
        <end position="355"/>
    </location>
</feature>
<evidence type="ECO:0000256" key="1">
    <source>
        <dbReference type="ARBA" id="ARBA00004651"/>
    </source>
</evidence>
<feature type="domain" description="CNNM transmembrane" evidence="12">
    <location>
        <begin position="1"/>
        <end position="202"/>
    </location>
</feature>
<feature type="transmembrane region" description="Helical" evidence="10">
    <location>
        <begin position="6"/>
        <end position="27"/>
    </location>
</feature>
<name>A0A561TGE7_9ACTN</name>
<evidence type="ECO:0000313" key="13">
    <source>
        <dbReference type="EMBL" id="TWF86195.1"/>
    </source>
</evidence>
<dbReference type="Gene3D" id="3.90.1280.20">
    <property type="match status" value="1"/>
</dbReference>
<dbReference type="RefSeq" id="WP_145868111.1">
    <property type="nucleotide sequence ID" value="NZ_BNCE01000003.1"/>
</dbReference>
<evidence type="ECO:0000259" key="12">
    <source>
        <dbReference type="PROSITE" id="PS51846"/>
    </source>
</evidence>
<organism evidence="13 14">
    <name type="scientific">Streptomyces capillispiralis</name>
    <dbReference type="NCBI Taxonomy" id="68182"/>
    <lineage>
        <taxon>Bacteria</taxon>
        <taxon>Bacillati</taxon>
        <taxon>Actinomycetota</taxon>
        <taxon>Actinomycetes</taxon>
        <taxon>Kitasatosporales</taxon>
        <taxon>Streptomycetaceae</taxon>
        <taxon>Streptomyces</taxon>
    </lineage>
</organism>
<dbReference type="InterPro" id="IPR044751">
    <property type="entry name" value="Ion_transp-like_CBS"/>
</dbReference>
<evidence type="ECO:0000259" key="11">
    <source>
        <dbReference type="PROSITE" id="PS51371"/>
    </source>
</evidence>
<evidence type="ECO:0000313" key="14">
    <source>
        <dbReference type="Proteomes" id="UP000316603"/>
    </source>
</evidence>
<evidence type="ECO:0000256" key="6">
    <source>
        <dbReference type="ARBA" id="ARBA00023136"/>
    </source>
</evidence>